<gene>
    <name evidence="2" type="ORF">EQG79_03925</name>
</gene>
<comment type="caution">
    <text evidence="2">The sequence shown here is derived from an EMBL/GenBank/DDBJ whole genome shotgun (WGS) entry which is preliminary data.</text>
</comment>
<evidence type="ECO:0008006" key="4">
    <source>
        <dbReference type="Google" id="ProtNLM"/>
    </source>
</evidence>
<dbReference type="AlphaFoldDB" id="A0A4Q2UTM7"/>
<keyword evidence="1" id="KW-0732">Signal</keyword>
<feature type="signal peptide" evidence="1">
    <location>
        <begin position="1"/>
        <end position="28"/>
    </location>
</feature>
<dbReference type="EMBL" id="SBLB01000001">
    <property type="protein sequence ID" value="RYC71301.1"/>
    <property type="molecule type" value="Genomic_DNA"/>
</dbReference>
<organism evidence="2 3">
    <name type="scientific">Spirosoma sordidisoli</name>
    <dbReference type="NCBI Taxonomy" id="2502893"/>
    <lineage>
        <taxon>Bacteria</taxon>
        <taxon>Pseudomonadati</taxon>
        <taxon>Bacteroidota</taxon>
        <taxon>Cytophagia</taxon>
        <taxon>Cytophagales</taxon>
        <taxon>Cytophagaceae</taxon>
        <taxon>Spirosoma</taxon>
    </lineage>
</organism>
<evidence type="ECO:0000313" key="3">
    <source>
        <dbReference type="Proteomes" id="UP000290407"/>
    </source>
</evidence>
<reference evidence="2 3" key="1">
    <citation type="submission" date="2019-01" db="EMBL/GenBank/DDBJ databases">
        <title>Spirosoma flava sp. nov., a propanil-degrading bacterium isolated from herbicide-contaminated soil.</title>
        <authorList>
            <person name="Zhang L."/>
            <person name="Jiang J.-D."/>
        </authorList>
    </citation>
    <scope>NUCLEOTIDE SEQUENCE [LARGE SCALE GENOMIC DNA]</scope>
    <source>
        <strain evidence="2 3">TY50</strain>
    </source>
</reference>
<name>A0A4Q2UTM7_9BACT</name>
<sequence length="138" mass="14965">MKTVAKSILLGLLLLGSFCGLIALTASAAQAGPTDDHLVKSAVRHRMYSSPSGEVINVNVEKPAGQLVRVFIADESGRVLAHQTIGKKGEKYRLRFNVADLEDGAYSLRISGKNTHDQYDFKLSTPKAEKPVRSVSLQ</sequence>
<keyword evidence="3" id="KW-1185">Reference proteome</keyword>
<dbReference type="RefSeq" id="WP_077920378.1">
    <property type="nucleotide sequence ID" value="NZ_SBLB01000001.1"/>
</dbReference>
<evidence type="ECO:0000313" key="2">
    <source>
        <dbReference type="EMBL" id="RYC71301.1"/>
    </source>
</evidence>
<evidence type="ECO:0000256" key="1">
    <source>
        <dbReference type="SAM" id="SignalP"/>
    </source>
</evidence>
<protein>
    <recommendedName>
        <fullName evidence="4">Secretion system C-terminal sorting domain-containing protein</fullName>
    </recommendedName>
</protein>
<dbReference type="Proteomes" id="UP000290407">
    <property type="component" value="Unassembled WGS sequence"/>
</dbReference>
<proteinExistence type="predicted"/>
<feature type="chain" id="PRO_5020194078" description="Secretion system C-terminal sorting domain-containing protein" evidence="1">
    <location>
        <begin position="29"/>
        <end position="138"/>
    </location>
</feature>
<accession>A0A4Q2UTM7</accession>